<name>A0AAN7ADV8_9PEZI</name>
<feature type="compositionally biased region" description="Low complexity" evidence="1">
    <location>
        <begin position="1"/>
        <end position="16"/>
    </location>
</feature>
<reference evidence="2" key="2">
    <citation type="submission" date="2023-05" db="EMBL/GenBank/DDBJ databases">
        <authorList>
            <consortium name="Lawrence Berkeley National Laboratory"/>
            <person name="Steindorff A."/>
            <person name="Hensen N."/>
            <person name="Bonometti L."/>
            <person name="Westerberg I."/>
            <person name="Brannstrom I.O."/>
            <person name="Guillou S."/>
            <person name="Cros-Aarteil S."/>
            <person name="Calhoun S."/>
            <person name="Haridas S."/>
            <person name="Kuo A."/>
            <person name="Mondo S."/>
            <person name="Pangilinan J."/>
            <person name="Riley R."/>
            <person name="Labutti K."/>
            <person name="Andreopoulos B."/>
            <person name="Lipzen A."/>
            <person name="Chen C."/>
            <person name="Yanf M."/>
            <person name="Daum C."/>
            <person name="Ng V."/>
            <person name="Clum A."/>
            <person name="Ohm R."/>
            <person name="Martin F."/>
            <person name="Silar P."/>
            <person name="Natvig D."/>
            <person name="Lalanne C."/>
            <person name="Gautier V."/>
            <person name="Ament-Velasquez S.L."/>
            <person name="Kruys A."/>
            <person name="Hutchinson M.I."/>
            <person name="Powell A.J."/>
            <person name="Barry K."/>
            <person name="Miller A.N."/>
            <person name="Grigoriev I.V."/>
            <person name="Debuchy R."/>
            <person name="Gladieux P."/>
            <person name="Thoren M.H."/>
            <person name="Johannesson H."/>
        </authorList>
    </citation>
    <scope>NUCLEOTIDE SEQUENCE</scope>
    <source>
        <strain evidence="2">PSN309</strain>
    </source>
</reference>
<sequence>MSAQQPDAPSSASPRALHVEHEEAVRTSGSKPSCAGISCQEGLGWVLVSHAQLQWLQHSSSKATDGDPHLTSSAEEGELAAIMADLGKVESIVGPFLRTGLKTSWLRKTERGRTLTEAVRLHMAPGLGRDFRLEIRIGFCAGQMVSQLISTGDCLRDILGDYLYAATEASEVKPSVRLTWIAMDCKLDLMLGFKEG</sequence>
<proteinExistence type="predicted"/>
<evidence type="ECO:0000313" key="3">
    <source>
        <dbReference type="Proteomes" id="UP001302126"/>
    </source>
</evidence>
<protein>
    <submittedName>
        <fullName evidence="2">Uncharacterized protein</fullName>
    </submittedName>
</protein>
<gene>
    <name evidence="2" type="ORF">QBC35DRAFT_545310</name>
</gene>
<feature type="region of interest" description="Disordered" evidence="1">
    <location>
        <begin position="1"/>
        <end position="33"/>
    </location>
</feature>
<keyword evidence="3" id="KW-1185">Reference proteome</keyword>
<dbReference type="EMBL" id="MU864593">
    <property type="protein sequence ID" value="KAK4182949.1"/>
    <property type="molecule type" value="Genomic_DNA"/>
</dbReference>
<dbReference type="AlphaFoldDB" id="A0AAN7ADV8"/>
<feature type="non-terminal residue" evidence="2">
    <location>
        <position position="196"/>
    </location>
</feature>
<dbReference type="Proteomes" id="UP001302126">
    <property type="component" value="Unassembled WGS sequence"/>
</dbReference>
<organism evidence="2 3">
    <name type="scientific">Podospora australis</name>
    <dbReference type="NCBI Taxonomy" id="1536484"/>
    <lineage>
        <taxon>Eukaryota</taxon>
        <taxon>Fungi</taxon>
        <taxon>Dikarya</taxon>
        <taxon>Ascomycota</taxon>
        <taxon>Pezizomycotina</taxon>
        <taxon>Sordariomycetes</taxon>
        <taxon>Sordariomycetidae</taxon>
        <taxon>Sordariales</taxon>
        <taxon>Podosporaceae</taxon>
        <taxon>Podospora</taxon>
    </lineage>
</organism>
<comment type="caution">
    <text evidence="2">The sequence shown here is derived from an EMBL/GenBank/DDBJ whole genome shotgun (WGS) entry which is preliminary data.</text>
</comment>
<evidence type="ECO:0000256" key="1">
    <source>
        <dbReference type="SAM" id="MobiDB-lite"/>
    </source>
</evidence>
<evidence type="ECO:0000313" key="2">
    <source>
        <dbReference type="EMBL" id="KAK4182949.1"/>
    </source>
</evidence>
<reference evidence="2" key="1">
    <citation type="journal article" date="2023" name="Mol. Phylogenet. Evol.">
        <title>Genome-scale phylogeny and comparative genomics of the fungal order Sordariales.</title>
        <authorList>
            <person name="Hensen N."/>
            <person name="Bonometti L."/>
            <person name="Westerberg I."/>
            <person name="Brannstrom I.O."/>
            <person name="Guillou S."/>
            <person name="Cros-Aarteil S."/>
            <person name="Calhoun S."/>
            <person name="Haridas S."/>
            <person name="Kuo A."/>
            <person name="Mondo S."/>
            <person name="Pangilinan J."/>
            <person name="Riley R."/>
            <person name="LaButti K."/>
            <person name="Andreopoulos B."/>
            <person name="Lipzen A."/>
            <person name="Chen C."/>
            <person name="Yan M."/>
            <person name="Daum C."/>
            <person name="Ng V."/>
            <person name="Clum A."/>
            <person name="Steindorff A."/>
            <person name="Ohm R.A."/>
            <person name="Martin F."/>
            <person name="Silar P."/>
            <person name="Natvig D.O."/>
            <person name="Lalanne C."/>
            <person name="Gautier V."/>
            <person name="Ament-Velasquez S.L."/>
            <person name="Kruys A."/>
            <person name="Hutchinson M.I."/>
            <person name="Powell A.J."/>
            <person name="Barry K."/>
            <person name="Miller A.N."/>
            <person name="Grigoriev I.V."/>
            <person name="Debuchy R."/>
            <person name="Gladieux P."/>
            <person name="Hiltunen Thoren M."/>
            <person name="Johannesson H."/>
        </authorList>
    </citation>
    <scope>NUCLEOTIDE SEQUENCE</scope>
    <source>
        <strain evidence="2">PSN309</strain>
    </source>
</reference>
<accession>A0AAN7ADV8</accession>